<evidence type="ECO:0000256" key="1">
    <source>
        <dbReference type="ARBA" id="ARBA00004167"/>
    </source>
</evidence>
<accession>A0A411HMH5</accession>
<comment type="subcellular location">
    <subcellularLocation>
        <location evidence="1">Membrane</location>
        <topology evidence="1">Single-pass membrane protein</topology>
    </subcellularLocation>
</comment>
<dbReference type="GO" id="GO:0009306">
    <property type="term" value="P:protein secretion"/>
    <property type="evidence" value="ECO:0007669"/>
    <property type="project" value="InterPro"/>
</dbReference>
<dbReference type="GO" id="GO:0005886">
    <property type="term" value="C:plasma membrane"/>
    <property type="evidence" value="ECO:0007669"/>
    <property type="project" value="InterPro"/>
</dbReference>
<sequence length="1256" mass="130869">MKILRWLLGIVAVLLLVVVVAALWALRTESGSGFVLARVQASLGDKLAIRKISGTLAGPLILEGVRYRDTGIDAQIERVTFDAELLPLWSKTLHIRNLELAGLNVALTTQPAPTATPPSEPFSTQLPLSILLDRLHIEHAAITQDAKPVFALDTLDTAARWTATEIAIGKFSLRAPDGSIDLNANVANARGYRGGGKLSFDWHVAEQHYAGTLDASSDGSKAITALLLAQPIAATLHADVLQNDALPWTLTLSVPSFDPRILSPDSTLKTLTAELSGEGDKRSANVTGALTADAHRINLDPLKLALDGQTLKLLALTLTTPEAAGKLHAQGEVKLDAKPVSAQLALSWEDVVLPVNLAGQTLASHGEINTQGSAEQFAAQGKLSLGPPGQLADIVLDLSGTPQAIALKALDISRGSAGSLDAHGTVNLQPQLGWDLTAKADKLNPGAFAKDWPGAINFSLVTQGTQTPDGPAATIKLSQLSGTLRQRPLAGSADLKIKPKFVLDGTLELNSGKSEISVRGRGGEQTDADITLAIASLGDWLPKSAGSLRGQFHVNGKWPAIDVNGQLDAQKIVSGTSHLDSLNLRINAHDLSKPQGQLDLHANGIAAAQFSISDLTLKANGSQAAHQLQLDATGTPLGAHLSLSGGLQGDDWQGALNTLLLQIKDQPDWTLQQPASIAYVKGDLQLGEFCLKGGAPSLCLSATQMASGASHGQFRLEHLPLAMLAKLASPESTLKLNGEINGNGDFSRAGSGELSGKATLSSTSGGIIYPDDATHPLLSYENFAIDTVLSPQQIATSLHAAFNDGGRLDGQITLDGAAGSDQALNGKIEFGLKNLGFIELFTAELVSTKGQIDGTLHLGGSSSKPNISGDLALTNFASEVPSAGLKLHDGAIKLNSSDGEQFAIDGTLGSGAGALSVQGTLGVAANAPLRLHIKGDKFIAADIPAARAVIAPDLNVIGDGKSYRVDGEVELSSADIDLAKLPGGGTATAKRSADVVIVGEDQQKAAASLPLTANVTIKLGQGEKLNLDLRQGQEIKLKGFGLDGTLAGQLVVSELPGRPTSARGQINVNGTYKAYGQDLKIQDGRLQFAGPIDNPGLDIRAIRVLADQNITAGVRVQGTANRPALTVYSDPVMDQSEALSYLVLGKPLRSASGDDSNRLGAAATALGTASGDLLAKSIGGKLGVDDIGVADNSTLGGAAFSVGKYLSPRLYVSYGVGIFTPGELVTLRYKLTERYNIEVQSASTSNRAGINYRYEH</sequence>
<dbReference type="OrthoDB" id="5555605at2"/>
<dbReference type="RefSeq" id="WP_129834888.1">
    <property type="nucleotide sequence ID" value="NZ_CP035704.1"/>
</dbReference>
<keyword evidence="2" id="KW-0812">Transmembrane</keyword>
<dbReference type="GO" id="GO:0097347">
    <property type="term" value="C:TAM protein secretion complex"/>
    <property type="evidence" value="ECO:0007669"/>
    <property type="project" value="TreeGrafter"/>
</dbReference>
<dbReference type="AlphaFoldDB" id="A0A411HMH5"/>
<proteinExistence type="predicted"/>
<dbReference type="InterPro" id="IPR007452">
    <property type="entry name" value="TamB_C"/>
</dbReference>
<evidence type="ECO:0000313" key="6">
    <source>
        <dbReference type="EMBL" id="QBB71664.1"/>
    </source>
</evidence>
<dbReference type="KEGG" id="xbc:ELE36_15590"/>
<evidence type="ECO:0000313" key="7">
    <source>
        <dbReference type="Proteomes" id="UP000291562"/>
    </source>
</evidence>
<feature type="domain" description="Translocation and assembly module TamB C-terminal" evidence="5">
    <location>
        <begin position="910"/>
        <end position="1255"/>
    </location>
</feature>
<keyword evidence="7" id="KW-1185">Reference proteome</keyword>
<dbReference type="PANTHER" id="PTHR36985:SF1">
    <property type="entry name" value="TRANSLOCATION AND ASSEMBLY MODULE SUBUNIT TAMB"/>
    <property type="match status" value="1"/>
</dbReference>
<gene>
    <name evidence="6" type="ORF">ELE36_15590</name>
</gene>
<evidence type="ECO:0000256" key="3">
    <source>
        <dbReference type="ARBA" id="ARBA00022989"/>
    </source>
</evidence>
<keyword evidence="4" id="KW-0472">Membrane</keyword>
<name>A0A411HMH5_9GAMM</name>
<evidence type="ECO:0000256" key="2">
    <source>
        <dbReference type="ARBA" id="ARBA00022692"/>
    </source>
</evidence>
<organism evidence="6 7">
    <name type="scientific">Pseudolysobacter antarcticus</name>
    <dbReference type="NCBI Taxonomy" id="2511995"/>
    <lineage>
        <taxon>Bacteria</taxon>
        <taxon>Pseudomonadati</taxon>
        <taxon>Pseudomonadota</taxon>
        <taxon>Gammaproteobacteria</taxon>
        <taxon>Lysobacterales</taxon>
        <taxon>Rhodanobacteraceae</taxon>
        <taxon>Pseudolysobacter</taxon>
    </lineage>
</organism>
<evidence type="ECO:0000259" key="5">
    <source>
        <dbReference type="Pfam" id="PF04357"/>
    </source>
</evidence>
<reference evidence="6 7" key="1">
    <citation type="submission" date="2019-01" db="EMBL/GenBank/DDBJ databases">
        <title>Pseudolysobacter antarctica gen. nov., sp. nov., isolated from Fildes Peninsula, Antarctica.</title>
        <authorList>
            <person name="Wei Z."/>
            <person name="Peng F."/>
        </authorList>
    </citation>
    <scope>NUCLEOTIDE SEQUENCE [LARGE SCALE GENOMIC DNA]</scope>
    <source>
        <strain evidence="6 7">AQ6-296</strain>
    </source>
</reference>
<dbReference type="Proteomes" id="UP000291562">
    <property type="component" value="Chromosome"/>
</dbReference>
<evidence type="ECO:0000256" key="4">
    <source>
        <dbReference type="ARBA" id="ARBA00023136"/>
    </source>
</evidence>
<dbReference type="PANTHER" id="PTHR36985">
    <property type="entry name" value="TRANSLOCATION AND ASSEMBLY MODULE SUBUNIT TAMB"/>
    <property type="match status" value="1"/>
</dbReference>
<dbReference type="EMBL" id="CP035704">
    <property type="protein sequence ID" value="QBB71664.1"/>
    <property type="molecule type" value="Genomic_DNA"/>
</dbReference>
<protein>
    <submittedName>
        <fullName evidence="6">Pathogenicity protein</fullName>
    </submittedName>
</protein>
<dbReference type="Pfam" id="PF04357">
    <property type="entry name" value="TamB"/>
    <property type="match status" value="1"/>
</dbReference>
<keyword evidence="3" id="KW-1133">Transmembrane helix</keyword>